<dbReference type="SUPFAM" id="SSF52499">
    <property type="entry name" value="Isochorismatase-like hydrolases"/>
    <property type="match status" value="1"/>
</dbReference>
<evidence type="ECO:0000313" key="3">
    <source>
        <dbReference type="EMBL" id="KAG5485088.1"/>
    </source>
</evidence>
<dbReference type="EMBL" id="JAFHKP010000008">
    <property type="protein sequence ID" value="KAG5485088.1"/>
    <property type="molecule type" value="Genomic_DNA"/>
</dbReference>
<protein>
    <recommendedName>
        <fullName evidence="2">Isochorismatase-like domain-containing protein</fullName>
    </recommendedName>
</protein>
<keyword evidence="4" id="KW-1185">Reference proteome</keyword>
<dbReference type="KEGG" id="lenr:94175203"/>
<dbReference type="GeneID" id="94175203"/>
<dbReference type="InterPro" id="IPR036380">
    <property type="entry name" value="Isochorismatase-like_sf"/>
</dbReference>
<reference evidence="3 4" key="1">
    <citation type="submission" date="2021-02" db="EMBL/GenBank/DDBJ databases">
        <title>Leishmania (Mundinia) enrietti genome sequencing and assembly.</title>
        <authorList>
            <person name="Almutairi H."/>
            <person name="Gatherer D."/>
        </authorList>
    </citation>
    <scope>NUCLEOTIDE SEQUENCE [LARGE SCALE GENOMIC DNA]</scope>
    <source>
        <strain evidence="3">CUR178</strain>
    </source>
</reference>
<comment type="similarity">
    <text evidence="1">Belongs to the isochorismatase family.</text>
</comment>
<dbReference type="AlphaFoldDB" id="A0A836HPC7"/>
<evidence type="ECO:0000256" key="1">
    <source>
        <dbReference type="ARBA" id="ARBA00006336"/>
    </source>
</evidence>
<sequence length="252" mass="27176">MLSEHSRLIQRFDTCRTAFMLCRVPEKVQPITPNFRDTVHVTNTMVAVHQLLGPERSVFVTSELSPQGVDHDDCRMQLPGDAIVAENVQVSMLVPEVRLCIFGDDERGVPPVQQVIIWGHETHGCILHTADELLTHGVRVAVLVDGCASHVKYMHDTAVLQMSRWDGLMVTTAPSAVMQLTRSDGRFVKEIVKILKTFGANWAATQLPPNVAAPHSAEGDGDRAAAADNPVAVPPASAATEAAVAASCTTSA</sequence>
<dbReference type="InterPro" id="IPR050993">
    <property type="entry name" value="Isochorismatase_domain"/>
</dbReference>
<dbReference type="Proteomes" id="UP000674179">
    <property type="component" value="Chromosome 8"/>
</dbReference>
<evidence type="ECO:0000259" key="2">
    <source>
        <dbReference type="Pfam" id="PF00857"/>
    </source>
</evidence>
<proteinExistence type="inferred from homology"/>
<dbReference type="PANTHER" id="PTHR14119:SF3">
    <property type="entry name" value="ISOCHORISMATASE DOMAIN-CONTAINING PROTEIN 2"/>
    <property type="match status" value="1"/>
</dbReference>
<name>A0A836HPC7_LEIEN</name>
<organism evidence="3 4">
    <name type="scientific">Leishmania enriettii</name>
    <dbReference type="NCBI Taxonomy" id="5663"/>
    <lineage>
        <taxon>Eukaryota</taxon>
        <taxon>Discoba</taxon>
        <taxon>Euglenozoa</taxon>
        <taxon>Kinetoplastea</taxon>
        <taxon>Metakinetoplastina</taxon>
        <taxon>Trypanosomatida</taxon>
        <taxon>Trypanosomatidae</taxon>
        <taxon>Leishmaniinae</taxon>
        <taxon>Leishmania</taxon>
    </lineage>
</organism>
<gene>
    <name evidence="3" type="ORF">CUR178_08058</name>
</gene>
<dbReference type="PANTHER" id="PTHR14119">
    <property type="entry name" value="HYDROLASE"/>
    <property type="match status" value="1"/>
</dbReference>
<dbReference type="OrthoDB" id="269496at2759"/>
<dbReference type="RefSeq" id="XP_067695352.1">
    <property type="nucleotide sequence ID" value="XM_067839693.1"/>
</dbReference>
<feature type="domain" description="Isochorismatase-like" evidence="2">
    <location>
        <begin position="112"/>
        <end position="172"/>
    </location>
</feature>
<dbReference type="InterPro" id="IPR000868">
    <property type="entry name" value="Isochorismatase-like_dom"/>
</dbReference>
<comment type="caution">
    <text evidence="3">The sequence shown here is derived from an EMBL/GenBank/DDBJ whole genome shotgun (WGS) entry which is preliminary data.</text>
</comment>
<dbReference type="Gene3D" id="3.40.50.850">
    <property type="entry name" value="Isochorismatase-like"/>
    <property type="match status" value="1"/>
</dbReference>
<dbReference type="Pfam" id="PF00857">
    <property type="entry name" value="Isochorismatase"/>
    <property type="match status" value="1"/>
</dbReference>
<accession>A0A836HPC7</accession>
<evidence type="ECO:0000313" key="4">
    <source>
        <dbReference type="Proteomes" id="UP000674179"/>
    </source>
</evidence>